<evidence type="ECO:0000256" key="6">
    <source>
        <dbReference type="ARBA" id="ARBA00022927"/>
    </source>
</evidence>
<feature type="transmembrane region" description="Helical" evidence="12">
    <location>
        <begin position="157"/>
        <end position="180"/>
    </location>
</feature>
<evidence type="ECO:0000256" key="10">
    <source>
        <dbReference type="ARBA" id="ARBA00023128"/>
    </source>
</evidence>
<comment type="subcellular location">
    <subcellularLocation>
        <location evidence="1 12">Mitochondrion inner membrane</location>
        <topology evidence="1 12">Multi-pass membrane protein</topology>
    </subcellularLocation>
</comment>
<comment type="function">
    <text evidence="12">Component of the PAM complex, a complex required for the translocation of transit peptide-containing proteins from the inner membrane into the mitochondrial matrix in an ATP-dependent manner.</text>
</comment>
<reference evidence="14 15" key="1">
    <citation type="submission" date="2024-07" db="EMBL/GenBank/DDBJ databases">
        <title>Draft sequence of the Neodothiora populina.</title>
        <authorList>
            <person name="Drown D.D."/>
            <person name="Schuette U.S."/>
            <person name="Buechlein A.B."/>
            <person name="Rusch D.R."/>
            <person name="Winton L.W."/>
            <person name="Adams G.A."/>
        </authorList>
    </citation>
    <scope>NUCLEOTIDE SEQUENCE [LARGE SCALE GENOMIC DNA]</scope>
    <source>
        <strain evidence="14 15">CPC 39397</strain>
    </source>
</reference>
<accession>A0ABR3PFQ8</accession>
<dbReference type="InterPro" id="IPR013875">
    <property type="entry name" value="Pam17"/>
</dbReference>
<feature type="transmembrane region" description="Helical" evidence="12">
    <location>
        <begin position="115"/>
        <end position="137"/>
    </location>
</feature>
<evidence type="ECO:0000256" key="11">
    <source>
        <dbReference type="ARBA" id="ARBA00023136"/>
    </source>
</evidence>
<comment type="subunit">
    <text evidence="12">Component of the PAM complex.</text>
</comment>
<gene>
    <name evidence="14" type="ORF">AAFC00_003888</name>
</gene>
<evidence type="ECO:0000313" key="15">
    <source>
        <dbReference type="Proteomes" id="UP001562354"/>
    </source>
</evidence>
<evidence type="ECO:0000313" key="14">
    <source>
        <dbReference type="EMBL" id="KAL1304983.1"/>
    </source>
</evidence>
<evidence type="ECO:0000256" key="9">
    <source>
        <dbReference type="ARBA" id="ARBA00023010"/>
    </source>
</evidence>
<name>A0ABR3PFQ8_9PEZI</name>
<dbReference type="PANTHER" id="PTHR28021">
    <property type="entry name" value="PRESEQUENCE TRANSLOCATED-ASSOCIATED MOTOR SUBUNIT PAM17, MITOCHONDRIAL"/>
    <property type="match status" value="1"/>
</dbReference>
<comment type="caution">
    <text evidence="14">The sequence shown here is derived from an EMBL/GenBank/DDBJ whole genome shotgun (WGS) entry which is preliminary data.</text>
</comment>
<evidence type="ECO:0000256" key="7">
    <source>
        <dbReference type="ARBA" id="ARBA00022946"/>
    </source>
</evidence>
<keyword evidence="4 12" id="KW-0812">Transmembrane</keyword>
<keyword evidence="10 12" id="KW-0496">Mitochondrion</keyword>
<organism evidence="14 15">
    <name type="scientific">Neodothiora populina</name>
    <dbReference type="NCBI Taxonomy" id="2781224"/>
    <lineage>
        <taxon>Eukaryota</taxon>
        <taxon>Fungi</taxon>
        <taxon>Dikarya</taxon>
        <taxon>Ascomycota</taxon>
        <taxon>Pezizomycotina</taxon>
        <taxon>Dothideomycetes</taxon>
        <taxon>Dothideomycetidae</taxon>
        <taxon>Dothideales</taxon>
        <taxon>Dothioraceae</taxon>
        <taxon>Neodothiora</taxon>
    </lineage>
</organism>
<comment type="similarity">
    <text evidence="2 12">Belongs to the PAM17 family.</text>
</comment>
<keyword evidence="11 12" id="KW-0472">Membrane</keyword>
<keyword evidence="7" id="KW-0809">Transit peptide</keyword>
<sequence length="251" mass="27138">MATNASSSLCCLGRSAFRTTQSLPVSGARFAKYTTITSTTSSPVISSRQQSSIVKHGDWAPSTLSEAVVARRSASSTSATSSPSTSPSTSSPHSAVQQPTLTWDEFLKLRRTRRYVNLAASMFSGVGSIAIATPLIAEYEIENIGAQLTGLDPMFVIGGSLVAVGGVGWLMGPFLGTAFFKVWKSSVAGEFARKDKLFYGHIKQYRADPASSSVNNPVPDYYGEKIGSVADYRRWLKDQRAFNRKKNKNMI</sequence>
<evidence type="ECO:0000256" key="1">
    <source>
        <dbReference type="ARBA" id="ARBA00004448"/>
    </source>
</evidence>
<dbReference type="Pfam" id="PF08566">
    <property type="entry name" value="Pam17"/>
    <property type="match status" value="1"/>
</dbReference>
<evidence type="ECO:0000256" key="12">
    <source>
        <dbReference type="RuleBase" id="RU367146"/>
    </source>
</evidence>
<evidence type="ECO:0000256" key="3">
    <source>
        <dbReference type="ARBA" id="ARBA00022448"/>
    </source>
</evidence>
<evidence type="ECO:0000256" key="2">
    <source>
        <dbReference type="ARBA" id="ARBA00006837"/>
    </source>
</evidence>
<evidence type="ECO:0000256" key="4">
    <source>
        <dbReference type="ARBA" id="ARBA00022692"/>
    </source>
</evidence>
<keyword evidence="8 12" id="KW-1133">Transmembrane helix</keyword>
<keyword evidence="3 12" id="KW-0813">Transport</keyword>
<dbReference type="Proteomes" id="UP001562354">
    <property type="component" value="Unassembled WGS sequence"/>
</dbReference>
<dbReference type="GeneID" id="95977588"/>
<keyword evidence="6 12" id="KW-0653">Protein transport</keyword>
<feature type="compositionally biased region" description="Low complexity" evidence="13">
    <location>
        <begin position="74"/>
        <end position="95"/>
    </location>
</feature>
<keyword evidence="5 12" id="KW-0999">Mitochondrion inner membrane</keyword>
<feature type="region of interest" description="Disordered" evidence="13">
    <location>
        <begin position="74"/>
        <end position="97"/>
    </location>
</feature>
<evidence type="ECO:0000256" key="13">
    <source>
        <dbReference type="SAM" id="MobiDB-lite"/>
    </source>
</evidence>
<protein>
    <recommendedName>
        <fullName evidence="12">Presequence translocated-associated motor subunit PAM17</fullName>
    </recommendedName>
</protein>
<proteinExistence type="inferred from homology"/>
<keyword evidence="9 12" id="KW-0811">Translocation</keyword>
<evidence type="ECO:0000256" key="8">
    <source>
        <dbReference type="ARBA" id="ARBA00022989"/>
    </source>
</evidence>
<dbReference type="EMBL" id="JBFMKM010000008">
    <property type="protein sequence ID" value="KAL1304983.1"/>
    <property type="molecule type" value="Genomic_DNA"/>
</dbReference>
<keyword evidence="15" id="KW-1185">Reference proteome</keyword>
<dbReference type="RefSeq" id="XP_069201257.1">
    <property type="nucleotide sequence ID" value="XM_069343433.1"/>
</dbReference>
<evidence type="ECO:0000256" key="5">
    <source>
        <dbReference type="ARBA" id="ARBA00022792"/>
    </source>
</evidence>
<dbReference type="PANTHER" id="PTHR28021:SF1">
    <property type="entry name" value="PRESEQUENCE TRANSLOCATED-ASSOCIATED MOTOR SUBUNIT PAM17, MITOCHONDRIAL"/>
    <property type="match status" value="1"/>
</dbReference>